<reference evidence="1" key="1">
    <citation type="submission" date="2020-05" db="EMBL/GenBank/DDBJ databases">
        <authorList>
            <person name="Chiriac C."/>
            <person name="Salcher M."/>
            <person name="Ghai R."/>
            <person name="Kavagutti S V."/>
        </authorList>
    </citation>
    <scope>NUCLEOTIDE SEQUENCE</scope>
</reference>
<dbReference type="EMBL" id="LR797338">
    <property type="protein sequence ID" value="CAB4203899.1"/>
    <property type="molecule type" value="Genomic_DNA"/>
</dbReference>
<sequence>MAKHKYIETPELMAQLFEDYKTECKSNPRKKHVFVGKDGTSDYELLERPLTIEGFRVYCYDKIGCVKQYFDNPDKRYNEYITICSHIREVIRRDQIEGGMVGQYNPSITQRLNGLKESIEQTNIEQPLFPKD</sequence>
<accession>A0A6J5S5W4</accession>
<evidence type="ECO:0000313" key="1">
    <source>
        <dbReference type="EMBL" id="CAB4203899.1"/>
    </source>
</evidence>
<name>A0A6J5S5W4_9CAUD</name>
<protein>
    <submittedName>
        <fullName evidence="1">DNA-packaging protein gp3</fullName>
    </submittedName>
</protein>
<dbReference type="Gene3D" id="1.10.132.80">
    <property type="match status" value="1"/>
</dbReference>
<organism evidence="1">
    <name type="scientific">uncultured Caudovirales phage</name>
    <dbReference type="NCBI Taxonomy" id="2100421"/>
    <lineage>
        <taxon>Viruses</taxon>
        <taxon>Duplodnaviria</taxon>
        <taxon>Heunggongvirae</taxon>
        <taxon>Uroviricota</taxon>
        <taxon>Caudoviricetes</taxon>
        <taxon>Peduoviridae</taxon>
        <taxon>Maltschvirus</taxon>
        <taxon>Maltschvirus maltsch</taxon>
    </lineage>
</organism>
<proteinExistence type="predicted"/>
<gene>
    <name evidence="1" type="ORF">UFOVP1393_7</name>
</gene>